<keyword evidence="4" id="KW-1185">Reference proteome</keyword>
<evidence type="ECO:0000313" key="1">
    <source>
        <dbReference type="EMBL" id="OCX72471.1"/>
    </source>
</evidence>
<evidence type="ECO:0000313" key="2">
    <source>
        <dbReference type="EMBL" id="OCX74753.1"/>
    </source>
</evidence>
<dbReference type="RefSeq" id="WP_024893825.1">
    <property type="nucleotide sequence ID" value="NZ_JABBDU010000087.1"/>
</dbReference>
<protein>
    <submittedName>
        <fullName evidence="1">Uncharacterized protein</fullName>
    </submittedName>
</protein>
<dbReference type="EMBL" id="LWRY01000032">
    <property type="protein sequence ID" value="OCX74753.1"/>
    <property type="molecule type" value="Genomic_DNA"/>
</dbReference>
<dbReference type="STRING" id="930.GCA_002079865_01459"/>
<proteinExistence type="predicted"/>
<gene>
    <name evidence="2" type="ORF">A6M23_05140</name>
    <name evidence="1" type="ORF">A6P07_09730</name>
</gene>
<dbReference type="EMBL" id="LWSA01000142">
    <property type="protein sequence ID" value="OCX72471.1"/>
    <property type="molecule type" value="Genomic_DNA"/>
</dbReference>
<organism evidence="1 3">
    <name type="scientific">Acidithiobacillus thiooxidans</name>
    <name type="common">Thiobacillus thiooxidans</name>
    <dbReference type="NCBI Taxonomy" id="930"/>
    <lineage>
        <taxon>Bacteria</taxon>
        <taxon>Pseudomonadati</taxon>
        <taxon>Pseudomonadota</taxon>
        <taxon>Acidithiobacillia</taxon>
        <taxon>Acidithiobacillales</taxon>
        <taxon>Acidithiobacillaceae</taxon>
        <taxon>Acidithiobacillus</taxon>
    </lineage>
</organism>
<dbReference type="Proteomes" id="UP000095008">
    <property type="component" value="Unassembled WGS sequence"/>
</dbReference>
<comment type="caution">
    <text evidence="1">The sequence shown here is derived from an EMBL/GenBank/DDBJ whole genome shotgun (WGS) entry which is preliminary data.</text>
</comment>
<dbReference type="Proteomes" id="UP000094893">
    <property type="component" value="Unassembled WGS sequence"/>
</dbReference>
<accession>A0A1C2I8Y2</accession>
<dbReference type="AlphaFoldDB" id="A0A1C2I8Y2"/>
<evidence type="ECO:0000313" key="3">
    <source>
        <dbReference type="Proteomes" id="UP000094893"/>
    </source>
</evidence>
<evidence type="ECO:0000313" key="4">
    <source>
        <dbReference type="Proteomes" id="UP000095008"/>
    </source>
</evidence>
<name>A0A1C2I8Y2_ACITH</name>
<sequence>MYDQMEDNQRFIDAAKGRGEDVLMYLHPKTAETILVSGSPQSVAMLGKMIDDYELAVQVVDELGQALSETPANAEMTEERA</sequence>
<reference evidence="1 3" key="1">
    <citation type="journal article" date="2016" name="Int. J. Mol. Sci.">
        <title>Comparative genomics of the extreme acidophile Acidithiobacillus thiooxidans reveals intraspecific divergence and niche adaptation.</title>
        <authorList>
            <person name="Zhang X."/>
            <person name="Feng X."/>
            <person name="Tao J."/>
            <person name="Ma L."/>
            <person name="Xiao Y."/>
            <person name="Liang Y."/>
            <person name="Liu X."/>
            <person name="Yin H."/>
        </authorList>
    </citation>
    <scope>NUCLEOTIDE SEQUENCE [LARGE SCALE GENOMIC DNA]</scope>
    <source>
        <strain evidence="1 3">A02</strain>
        <strain evidence="2">DXS-W</strain>
    </source>
</reference>